<evidence type="ECO:0000256" key="9">
    <source>
        <dbReference type="ARBA" id="ARBA00048336"/>
    </source>
</evidence>
<dbReference type="EMBL" id="LN483142">
    <property type="protein sequence ID" value="CED82781.1"/>
    <property type="molecule type" value="Genomic_DNA"/>
</dbReference>
<keyword evidence="4" id="KW-0507">mRNA processing</keyword>
<comment type="subcellular location">
    <subcellularLocation>
        <location evidence="1">Nucleus</location>
    </subcellularLocation>
</comment>
<proteinExistence type="inferred from homology"/>
<name>A0A0F7SMZ9_PHARH</name>
<evidence type="ECO:0000256" key="1">
    <source>
        <dbReference type="ARBA" id="ARBA00004123"/>
    </source>
</evidence>
<reference evidence="11" key="1">
    <citation type="submission" date="2014-08" db="EMBL/GenBank/DDBJ databases">
        <authorList>
            <person name="Sharma Rahul"/>
            <person name="Thines Marco"/>
        </authorList>
    </citation>
    <scope>NUCLEOTIDE SEQUENCE</scope>
</reference>
<feature type="compositionally biased region" description="Low complexity" evidence="10">
    <location>
        <begin position="11"/>
        <end position="20"/>
    </location>
</feature>
<organism evidence="11">
    <name type="scientific">Phaffia rhodozyma</name>
    <name type="common">Yeast</name>
    <name type="synonym">Xanthophyllomyces dendrorhous</name>
    <dbReference type="NCBI Taxonomy" id="264483"/>
    <lineage>
        <taxon>Eukaryota</taxon>
        <taxon>Fungi</taxon>
        <taxon>Dikarya</taxon>
        <taxon>Basidiomycota</taxon>
        <taxon>Agaricomycotina</taxon>
        <taxon>Tremellomycetes</taxon>
        <taxon>Cystofilobasidiales</taxon>
        <taxon>Mrakiaceae</taxon>
        <taxon>Phaffia</taxon>
    </lineage>
</organism>
<dbReference type="GO" id="GO:0005847">
    <property type="term" value="C:mRNA cleavage and polyadenylation specificity factor complex"/>
    <property type="evidence" value="ECO:0007669"/>
    <property type="project" value="UniProtKB-ARBA"/>
</dbReference>
<evidence type="ECO:0000256" key="10">
    <source>
        <dbReference type="SAM" id="MobiDB-lite"/>
    </source>
</evidence>
<feature type="compositionally biased region" description="Polar residues" evidence="10">
    <location>
        <begin position="90"/>
        <end position="102"/>
    </location>
</feature>
<comment type="similarity">
    <text evidence="2">Belongs to the SSU72 phosphatase family.</text>
</comment>
<dbReference type="GO" id="GO:0031124">
    <property type="term" value="P:mRNA 3'-end processing"/>
    <property type="evidence" value="ECO:0007669"/>
    <property type="project" value="UniProtKB-ARBA"/>
</dbReference>
<evidence type="ECO:0000256" key="4">
    <source>
        <dbReference type="ARBA" id="ARBA00022664"/>
    </source>
</evidence>
<dbReference type="Gene3D" id="3.40.50.2300">
    <property type="match status" value="2"/>
</dbReference>
<feature type="compositionally biased region" description="Pro residues" evidence="10">
    <location>
        <begin position="21"/>
        <end position="34"/>
    </location>
</feature>
<evidence type="ECO:0000256" key="5">
    <source>
        <dbReference type="ARBA" id="ARBA00022801"/>
    </source>
</evidence>
<feature type="compositionally biased region" description="Pro residues" evidence="10">
    <location>
        <begin position="1"/>
        <end position="10"/>
    </location>
</feature>
<evidence type="ECO:0000313" key="11">
    <source>
        <dbReference type="EMBL" id="CED82781.1"/>
    </source>
</evidence>
<keyword evidence="7" id="KW-0539">Nucleus</keyword>
<keyword evidence="6" id="KW-0904">Protein phosphatase</keyword>
<dbReference type="EC" id="3.1.3.16" evidence="3"/>
<dbReference type="GO" id="GO:0008420">
    <property type="term" value="F:RNA polymerase II CTD heptapeptide repeat phosphatase activity"/>
    <property type="evidence" value="ECO:0007669"/>
    <property type="project" value="UniProtKB-ARBA"/>
</dbReference>
<evidence type="ECO:0000256" key="3">
    <source>
        <dbReference type="ARBA" id="ARBA00013081"/>
    </source>
</evidence>
<keyword evidence="5" id="KW-0378">Hydrolase</keyword>
<accession>A0A0F7SMZ9</accession>
<evidence type="ECO:0000256" key="8">
    <source>
        <dbReference type="ARBA" id="ARBA00047761"/>
    </source>
</evidence>
<dbReference type="FunFam" id="3.40.50.2300:FF:000039">
    <property type="entry name" value="RNA polymerase II subunit A C-terminal domain phosphatase"/>
    <property type="match status" value="1"/>
</dbReference>
<comment type="catalytic activity">
    <reaction evidence="9">
        <text>O-phospho-L-threonyl-[protein] + H2O = L-threonyl-[protein] + phosphate</text>
        <dbReference type="Rhea" id="RHEA:47004"/>
        <dbReference type="Rhea" id="RHEA-COMP:11060"/>
        <dbReference type="Rhea" id="RHEA-COMP:11605"/>
        <dbReference type="ChEBI" id="CHEBI:15377"/>
        <dbReference type="ChEBI" id="CHEBI:30013"/>
        <dbReference type="ChEBI" id="CHEBI:43474"/>
        <dbReference type="ChEBI" id="CHEBI:61977"/>
        <dbReference type="EC" id="3.1.3.16"/>
    </reaction>
</comment>
<evidence type="ECO:0000256" key="2">
    <source>
        <dbReference type="ARBA" id="ARBA00008978"/>
    </source>
</evidence>
<sequence length="313" mass="33968">MADPRYPPPNRGSNNGNNYRLPPPGYMPPGPQQPQPSYGSQQAFSGYNTPPTSYSTPPPSSSSSIAAPQRNGFPDPQQYPSNKYPPPPSAQTSPAYPPTTFNPGLVPAVNTEAGPALPKSPSSKLLFCVVCASNNNRSMSAHLTLATAGLSVVSSGTGSAVRLPGAAIDTPNVYQFGTPYEDIYQDLLKKDKALYTANGCLNMIDRNRKIKRAPEKWHDARSTPDVVVTCEERCFDSVCEDLMNRGGDASRAVHVINVEIKDNHEEALIAGKAILELCLAIEASKDPDEEIKEIIDRQRRTHPHQILHAVAFY</sequence>
<dbReference type="Pfam" id="PF04722">
    <property type="entry name" value="Ssu72"/>
    <property type="match status" value="1"/>
</dbReference>
<feature type="region of interest" description="Disordered" evidence="10">
    <location>
        <begin position="1"/>
        <end position="103"/>
    </location>
</feature>
<dbReference type="InterPro" id="IPR006811">
    <property type="entry name" value="RNA_pol_II_suA"/>
</dbReference>
<evidence type="ECO:0000256" key="7">
    <source>
        <dbReference type="ARBA" id="ARBA00023242"/>
    </source>
</evidence>
<dbReference type="PANTHER" id="PTHR20383">
    <property type="entry name" value="RNA POLYMERASE II SUBUNIT A C-TERMINAL DOMAIN PHOSPHATASE"/>
    <property type="match status" value="1"/>
</dbReference>
<evidence type="ECO:0000256" key="6">
    <source>
        <dbReference type="ARBA" id="ARBA00022912"/>
    </source>
</evidence>
<dbReference type="AlphaFoldDB" id="A0A0F7SMZ9"/>
<protein>
    <recommendedName>
        <fullName evidence="3">protein-serine/threonine phosphatase</fullName>
        <ecNumber evidence="3">3.1.3.16</ecNumber>
    </recommendedName>
</protein>
<comment type="catalytic activity">
    <reaction evidence="8">
        <text>O-phospho-L-seryl-[protein] + H2O = L-seryl-[protein] + phosphate</text>
        <dbReference type="Rhea" id="RHEA:20629"/>
        <dbReference type="Rhea" id="RHEA-COMP:9863"/>
        <dbReference type="Rhea" id="RHEA-COMP:11604"/>
        <dbReference type="ChEBI" id="CHEBI:15377"/>
        <dbReference type="ChEBI" id="CHEBI:29999"/>
        <dbReference type="ChEBI" id="CHEBI:43474"/>
        <dbReference type="ChEBI" id="CHEBI:83421"/>
        <dbReference type="EC" id="3.1.3.16"/>
    </reaction>
</comment>